<dbReference type="Pfam" id="PF01048">
    <property type="entry name" value="PNP_UDP_1"/>
    <property type="match status" value="1"/>
</dbReference>
<dbReference type="GO" id="GO:0009116">
    <property type="term" value="P:nucleoside metabolic process"/>
    <property type="evidence" value="ECO:0007669"/>
    <property type="project" value="InterPro"/>
</dbReference>
<evidence type="ECO:0000313" key="2">
    <source>
        <dbReference type="EMBL" id="KAH7165756.1"/>
    </source>
</evidence>
<dbReference type="InterPro" id="IPR000845">
    <property type="entry name" value="Nucleoside_phosphorylase_d"/>
</dbReference>
<reference evidence="2" key="1">
    <citation type="journal article" date="2021" name="Nat. Commun.">
        <title>Genetic determinants of endophytism in the Arabidopsis root mycobiome.</title>
        <authorList>
            <person name="Mesny F."/>
            <person name="Miyauchi S."/>
            <person name="Thiergart T."/>
            <person name="Pickel B."/>
            <person name="Atanasova L."/>
            <person name="Karlsson M."/>
            <person name="Huettel B."/>
            <person name="Barry K.W."/>
            <person name="Haridas S."/>
            <person name="Chen C."/>
            <person name="Bauer D."/>
            <person name="Andreopoulos W."/>
            <person name="Pangilinan J."/>
            <person name="LaButti K."/>
            <person name="Riley R."/>
            <person name="Lipzen A."/>
            <person name="Clum A."/>
            <person name="Drula E."/>
            <person name="Henrissat B."/>
            <person name="Kohler A."/>
            <person name="Grigoriev I.V."/>
            <person name="Martin F.M."/>
            <person name="Hacquard S."/>
        </authorList>
    </citation>
    <scope>NUCLEOTIDE SEQUENCE</scope>
    <source>
        <strain evidence="2">MPI-CAGE-AT-0147</strain>
    </source>
</reference>
<dbReference type="PANTHER" id="PTHR46082:SF6">
    <property type="entry name" value="AAA+ ATPASE DOMAIN-CONTAINING PROTEIN-RELATED"/>
    <property type="match status" value="1"/>
</dbReference>
<name>A0A9P9JFY5_9HYPO</name>
<dbReference type="AlphaFoldDB" id="A0A9P9JFY5"/>
<sequence>MSLDLNLLGAISRLIDEFWDTNYGRATEEPNTYTTRRMGNFNVVLLCLSNVGKSSAAGATAYLRMSYSKLKLVLLTGICGGVPRSGESEEILLGDVVIDSLDDNLGRPTKNARNFVTPFKIDMERENLEDQAASQHVYDECNGASVAVCEEPRRVSCKDLGCDENELLQRERLKEKRILESRGEIKEAQGPCVFVGRFGSGDTVLKSGEYRNVIAKRHDLMAFEMEGLGV</sequence>
<comment type="caution">
    <text evidence="2">The sequence shown here is derived from an EMBL/GenBank/DDBJ whole genome shotgun (WGS) entry which is preliminary data.</text>
</comment>
<evidence type="ECO:0000313" key="3">
    <source>
        <dbReference type="Proteomes" id="UP000738349"/>
    </source>
</evidence>
<dbReference type="SUPFAM" id="SSF53167">
    <property type="entry name" value="Purine and uridine phosphorylases"/>
    <property type="match status" value="1"/>
</dbReference>
<dbReference type="GO" id="GO:0003824">
    <property type="term" value="F:catalytic activity"/>
    <property type="evidence" value="ECO:0007669"/>
    <property type="project" value="InterPro"/>
</dbReference>
<protein>
    <recommendedName>
        <fullName evidence="1">Nucleoside phosphorylase domain-containing protein</fullName>
    </recommendedName>
</protein>
<accession>A0A9P9JFY5</accession>
<dbReference type="OrthoDB" id="4897384at2759"/>
<proteinExistence type="predicted"/>
<dbReference type="EMBL" id="JAGMUV010000003">
    <property type="protein sequence ID" value="KAH7165756.1"/>
    <property type="molecule type" value="Genomic_DNA"/>
</dbReference>
<dbReference type="Proteomes" id="UP000738349">
    <property type="component" value="Unassembled WGS sequence"/>
</dbReference>
<gene>
    <name evidence="2" type="ORF">EDB81DRAFT_838441</name>
</gene>
<feature type="domain" description="Nucleoside phosphorylase" evidence="1">
    <location>
        <begin position="18"/>
        <end position="131"/>
    </location>
</feature>
<dbReference type="Gene3D" id="3.40.50.1580">
    <property type="entry name" value="Nucleoside phosphorylase domain"/>
    <property type="match status" value="1"/>
</dbReference>
<organism evidence="2 3">
    <name type="scientific">Dactylonectria macrodidyma</name>
    <dbReference type="NCBI Taxonomy" id="307937"/>
    <lineage>
        <taxon>Eukaryota</taxon>
        <taxon>Fungi</taxon>
        <taxon>Dikarya</taxon>
        <taxon>Ascomycota</taxon>
        <taxon>Pezizomycotina</taxon>
        <taxon>Sordariomycetes</taxon>
        <taxon>Hypocreomycetidae</taxon>
        <taxon>Hypocreales</taxon>
        <taxon>Nectriaceae</taxon>
        <taxon>Dactylonectria</taxon>
    </lineage>
</organism>
<dbReference type="PANTHER" id="PTHR46082">
    <property type="entry name" value="ATP/GTP-BINDING PROTEIN-RELATED"/>
    <property type="match status" value="1"/>
</dbReference>
<dbReference type="InterPro" id="IPR035994">
    <property type="entry name" value="Nucleoside_phosphorylase_sf"/>
</dbReference>
<evidence type="ECO:0000259" key="1">
    <source>
        <dbReference type="Pfam" id="PF01048"/>
    </source>
</evidence>
<dbReference type="InterPro" id="IPR053137">
    <property type="entry name" value="NLR-like"/>
</dbReference>
<keyword evidence="3" id="KW-1185">Reference proteome</keyword>